<evidence type="ECO:0000256" key="2">
    <source>
        <dbReference type="SAM" id="Phobius"/>
    </source>
</evidence>
<organism evidence="3 4">
    <name type="scientific">Providencia rustigianii</name>
    <dbReference type="NCBI Taxonomy" id="158850"/>
    <lineage>
        <taxon>Bacteria</taxon>
        <taxon>Pseudomonadati</taxon>
        <taxon>Pseudomonadota</taxon>
        <taxon>Gammaproteobacteria</taxon>
        <taxon>Enterobacterales</taxon>
        <taxon>Morganellaceae</taxon>
        <taxon>Providencia</taxon>
    </lineage>
</organism>
<dbReference type="GeneID" id="89492313"/>
<keyword evidence="2" id="KW-1133">Transmembrane helix</keyword>
<dbReference type="EMBL" id="UGUA01000001">
    <property type="protein sequence ID" value="SUC33701.1"/>
    <property type="molecule type" value="Genomic_DNA"/>
</dbReference>
<keyword evidence="2" id="KW-0812">Transmembrane</keyword>
<name>A0A379FYF6_9GAMM</name>
<protein>
    <submittedName>
        <fullName evidence="3">Uncharacterized protein</fullName>
    </submittedName>
</protein>
<evidence type="ECO:0000313" key="3">
    <source>
        <dbReference type="EMBL" id="SUC33701.1"/>
    </source>
</evidence>
<dbReference type="Proteomes" id="UP000255129">
    <property type="component" value="Unassembled WGS sequence"/>
</dbReference>
<accession>A0A379FYF6</accession>
<reference evidence="3 4" key="1">
    <citation type="submission" date="2018-06" db="EMBL/GenBank/DDBJ databases">
        <authorList>
            <consortium name="Pathogen Informatics"/>
            <person name="Doyle S."/>
        </authorList>
    </citation>
    <scope>NUCLEOTIDE SEQUENCE [LARGE SCALE GENOMIC DNA]</scope>
    <source>
        <strain evidence="3 4">NCTC12026</strain>
    </source>
</reference>
<dbReference type="RefSeq" id="WP_011039774.1">
    <property type="nucleotide sequence ID" value="NZ_UGUA01000001.1"/>
</dbReference>
<keyword evidence="2" id="KW-0472">Membrane</keyword>
<proteinExistence type="predicted"/>
<feature type="transmembrane region" description="Helical" evidence="2">
    <location>
        <begin position="6"/>
        <end position="25"/>
    </location>
</feature>
<feature type="region of interest" description="Disordered" evidence="1">
    <location>
        <begin position="32"/>
        <end position="58"/>
    </location>
</feature>
<dbReference type="AlphaFoldDB" id="A0A379FYF6"/>
<evidence type="ECO:0000256" key="1">
    <source>
        <dbReference type="SAM" id="MobiDB-lite"/>
    </source>
</evidence>
<feature type="compositionally biased region" description="Basic and acidic residues" evidence="1">
    <location>
        <begin position="32"/>
        <end position="42"/>
    </location>
</feature>
<evidence type="ECO:0000313" key="4">
    <source>
        <dbReference type="Proteomes" id="UP000255129"/>
    </source>
</evidence>
<sequence>MLQLDKTDFILIGIALLAFMVHIVYSRYKKMREDDENRRIEKNPPQVWSAQSDEESEK</sequence>
<gene>
    <name evidence="3" type="ORF">NCTC12026_00022</name>
</gene>